<name>A0A1M7KTQ7_9HYPH</name>
<keyword evidence="2" id="KW-0472">Membrane</keyword>
<evidence type="ECO:0000256" key="1">
    <source>
        <dbReference type="SAM" id="Coils"/>
    </source>
</evidence>
<gene>
    <name evidence="3" type="ORF">SAMN05444272_2974</name>
</gene>
<accession>A0A1M7KTQ7</accession>
<keyword evidence="3" id="KW-0132">Cell division</keyword>
<dbReference type="GO" id="GO:0051301">
    <property type="term" value="P:cell division"/>
    <property type="evidence" value="ECO:0007669"/>
    <property type="project" value="UniProtKB-KW"/>
</dbReference>
<evidence type="ECO:0000313" key="3">
    <source>
        <dbReference type="EMBL" id="SHM68889.1"/>
    </source>
</evidence>
<dbReference type="AlphaFoldDB" id="A0A1M7KTQ7"/>
<sequence>MYIVGSAIVPATTRQRKKSFLRRLIIPSVATAVLAYFGFHALNGEFGLVGRARIEREVADLQSQLDVLVAERQELTARVSLLRPESLDPDMIDERARLNLNLTQANELTILRPRVLQQQH</sequence>
<keyword evidence="1" id="KW-0175">Coiled coil</keyword>
<proteinExistence type="predicted"/>
<keyword evidence="2" id="KW-0812">Transmembrane</keyword>
<dbReference type="Pfam" id="PF04977">
    <property type="entry name" value="DivIC"/>
    <property type="match status" value="1"/>
</dbReference>
<evidence type="ECO:0000313" key="4">
    <source>
        <dbReference type="Proteomes" id="UP000186002"/>
    </source>
</evidence>
<keyword evidence="4" id="KW-1185">Reference proteome</keyword>
<organism evidence="3 4">
    <name type="scientific">Roseibium suaedae</name>
    <dbReference type="NCBI Taxonomy" id="735517"/>
    <lineage>
        <taxon>Bacteria</taxon>
        <taxon>Pseudomonadati</taxon>
        <taxon>Pseudomonadota</taxon>
        <taxon>Alphaproteobacteria</taxon>
        <taxon>Hyphomicrobiales</taxon>
        <taxon>Stappiaceae</taxon>
        <taxon>Roseibium</taxon>
    </lineage>
</organism>
<protein>
    <submittedName>
        <fullName evidence="3">Cell division protein FtsB</fullName>
    </submittedName>
</protein>
<dbReference type="InterPro" id="IPR007060">
    <property type="entry name" value="FtsL/DivIC"/>
</dbReference>
<keyword evidence="2" id="KW-1133">Transmembrane helix</keyword>
<keyword evidence="3" id="KW-0131">Cell cycle</keyword>
<feature type="transmembrane region" description="Helical" evidence="2">
    <location>
        <begin position="24"/>
        <end position="42"/>
    </location>
</feature>
<dbReference type="EMBL" id="FRBW01000003">
    <property type="protein sequence ID" value="SHM68889.1"/>
    <property type="molecule type" value="Genomic_DNA"/>
</dbReference>
<evidence type="ECO:0000256" key="2">
    <source>
        <dbReference type="SAM" id="Phobius"/>
    </source>
</evidence>
<dbReference type="Proteomes" id="UP000186002">
    <property type="component" value="Unassembled WGS sequence"/>
</dbReference>
<dbReference type="STRING" id="735517.SAMN05444272_2974"/>
<feature type="coiled-coil region" evidence="1">
    <location>
        <begin position="51"/>
        <end position="78"/>
    </location>
</feature>
<reference evidence="3 4" key="1">
    <citation type="submission" date="2016-11" db="EMBL/GenBank/DDBJ databases">
        <authorList>
            <person name="Jaros S."/>
            <person name="Januszkiewicz K."/>
            <person name="Wedrychowicz H."/>
        </authorList>
    </citation>
    <scope>NUCLEOTIDE SEQUENCE [LARGE SCALE GENOMIC DNA]</scope>
    <source>
        <strain evidence="3 4">DSM 22153</strain>
    </source>
</reference>